<organism evidence="4 5">
    <name type="scientific">Amycolatopsis cihanbeyliensis</name>
    <dbReference type="NCBI Taxonomy" id="1128664"/>
    <lineage>
        <taxon>Bacteria</taxon>
        <taxon>Bacillati</taxon>
        <taxon>Actinomycetota</taxon>
        <taxon>Actinomycetes</taxon>
        <taxon>Pseudonocardiales</taxon>
        <taxon>Pseudonocardiaceae</taxon>
        <taxon>Amycolatopsis</taxon>
    </lineage>
</organism>
<accession>A0A542CSJ0</accession>
<evidence type="ECO:0000256" key="2">
    <source>
        <dbReference type="ARBA" id="ARBA00023002"/>
    </source>
</evidence>
<dbReference type="EMBL" id="VFML01000002">
    <property type="protein sequence ID" value="TQI93783.1"/>
    <property type="molecule type" value="Genomic_DNA"/>
</dbReference>
<dbReference type="AlphaFoldDB" id="A0A542CSJ0"/>
<comment type="caution">
    <text evidence="4">The sequence shown here is derived from an EMBL/GenBank/DDBJ whole genome shotgun (WGS) entry which is preliminary data.</text>
</comment>
<dbReference type="PRINTS" id="PR00080">
    <property type="entry name" value="SDRFAMILY"/>
</dbReference>
<proteinExistence type="inferred from homology"/>
<dbReference type="Gene3D" id="3.40.50.720">
    <property type="entry name" value="NAD(P)-binding Rossmann-like Domain"/>
    <property type="match status" value="1"/>
</dbReference>
<dbReference type="SUPFAM" id="SSF51735">
    <property type="entry name" value="NAD(P)-binding Rossmann-fold domains"/>
    <property type="match status" value="1"/>
</dbReference>
<dbReference type="InterPro" id="IPR020904">
    <property type="entry name" value="Sc_DH/Rdtase_CS"/>
</dbReference>
<sequence length="274" mass="27916">MGSSPADTIPPERLAGKVAVITGAGTGIGAATARRFAAEGAAVVLTGRREEPLHAAAEGLGERALCVPADVTDAAAVRGVRDAALDRFGGLDIVVANAGGHGVGAATDVDDAAWQRGLQANLNSAFVTARETLPELRSRHGCMVMVSSIAGLAAAPEMCGYVTAKHALIGLTRSLARDYGKDGVRVNALCPGWVRTPMADAEMDELGRLHGIGRQEAYRLATKDTPLGRPAEPEEIASIIAFLGSADSAVMTGTVLVADAGAGAVDLPTLAFTP</sequence>
<comment type="similarity">
    <text evidence="1">Belongs to the short-chain dehydrogenases/reductases (SDR) family.</text>
</comment>
<evidence type="ECO:0000313" key="5">
    <source>
        <dbReference type="Proteomes" id="UP000320876"/>
    </source>
</evidence>
<reference evidence="4 5" key="1">
    <citation type="submission" date="2019-06" db="EMBL/GenBank/DDBJ databases">
        <title>Sequencing the genomes of 1000 actinobacteria strains.</title>
        <authorList>
            <person name="Klenk H.-P."/>
        </authorList>
    </citation>
    <scope>NUCLEOTIDE SEQUENCE [LARGE SCALE GENOMIC DNA]</scope>
    <source>
        <strain evidence="4 5">DSM 45679</strain>
    </source>
</reference>
<dbReference type="PRINTS" id="PR00081">
    <property type="entry name" value="GDHRDH"/>
</dbReference>
<evidence type="ECO:0000259" key="3">
    <source>
        <dbReference type="SMART" id="SM00822"/>
    </source>
</evidence>
<dbReference type="InterPro" id="IPR057326">
    <property type="entry name" value="KR_dom"/>
</dbReference>
<gene>
    <name evidence="4" type="ORF">FB471_5925</name>
</gene>
<evidence type="ECO:0000313" key="4">
    <source>
        <dbReference type="EMBL" id="TQI93783.1"/>
    </source>
</evidence>
<dbReference type="PANTHER" id="PTHR43669:SF3">
    <property type="entry name" value="ALCOHOL DEHYDROGENASE, PUTATIVE (AFU_ORTHOLOGUE AFUA_3G03445)-RELATED"/>
    <property type="match status" value="1"/>
</dbReference>
<dbReference type="InterPro" id="IPR036291">
    <property type="entry name" value="NAD(P)-bd_dom_sf"/>
</dbReference>
<dbReference type="PANTHER" id="PTHR43669">
    <property type="entry name" value="5-KETO-D-GLUCONATE 5-REDUCTASE"/>
    <property type="match status" value="1"/>
</dbReference>
<dbReference type="OrthoDB" id="7064009at2"/>
<keyword evidence="2" id="KW-0560">Oxidoreductase</keyword>
<dbReference type="FunFam" id="3.40.50.720:FF:000084">
    <property type="entry name" value="Short-chain dehydrogenase reductase"/>
    <property type="match status" value="1"/>
</dbReference>
<feature type="domain" description="Ketoreductase" evidence="3">
    <location>
        <begin position="17"/>
        <end position="212"/>
    </location>
</feature>
<dbReference type="Pfam" id="PF13561">
    <property type="entry name" value="adh_short_C2"/>
    <property type="match status" value="1"/>
</dbReference>
<dbReference type="PROSITE" id="PS00061">
    <property type="entry name" value="ADH_SHORT"/>
    <property type="match status" value="1"/>
</dbReference>
<keyword evidence="5" id="KW-1185">Reference proteome</keyword>
<protein>
    <submittedName>
        <fullName evidence="4">NAD(P)-dependent dehydrogenase (Short-subunit alcohol dehydrogenase family)</fullName>
    </submittedName>
</protein>
<dbReference type="CDD" id="cd05233">
    <property type="entry name" value="SDR_c"/>
    <property type="match status" value="1"/>
</dbReference>
<dbReference type="RefSeq" id="WP_142002881.1">
    <property type="nucleotide sequence ID" value="NZ_VFML01000002.1"/>
</dbReference>
<dbReference type="Proteomes" id="UP000320876">
    <property type="component" value="Unassembled WGS sequence"/>
</dbReference>
<evidence type="ECO:0000256" key="1">
    <source>
        <dbReference type="ARBA" id="ARBA00006484"/>
    </source>
</evidence>
<dbReference type="GO" id="GO:0016491">
    <property type="term" value="F:oxidoreductase activity"/>
    <property type="evidence" value="ECO:0007669"/>
    <property type="project" value="UniProtKB-KW"/>
</dbReference>
<dbReference type="SMART" id="SM00822">
    <property type="entry name" value="PKS_KR"/>
    <property type="match status" value="1"/>
</dbReference>
<dbReference type="InterPro" id="IPR002347">
    <property type="entry name" value="SDR_fam"/>
</dbReference>
<name>A0A542CSJ0_AMYCI</name>